<organism evidence="7">
    <name type="scientific">marine sediment metagenome</name>
    <dbReference type="NCBI Taxonomy" id="412755"/>
    <lineage>
        <taxon>unclassified sequences</taxon>
        <taxon>metagenomes</taxon>
        <taxon>ecological metagenomes</taxon>
    </lineage>
</organism>
<dbReference type="EMBL" id="BART01030107">
    <property type="protein sequence ID" value="GAH14256.1"/>
    <property type="molecule type" value="Genomic_DNA"/>
</dbReference>
<name>X1D0B3_9ZZZZ</name>
<keyword evidence="2 5" id="KW-0812">Transmembrane</keyword>
<evidence type="ECO:0000256" key="2">
    <source>
        <dbReference type="ARBA" id="ARBA00022692"/>
    </source>
</evidence>
<dbReference type="Pfam" id="PF01061">
    <property type="entry name" value="ABC2_membrane"/>
    <property type="match status" value="1"/>
</dbReference>
<evidence type="ECO:0000256" key="5">
    <source>
        <dbReference type="SAM" id="Phobius"/>
    </source>
</evidence>
<comment type="caution">
    <text evidence="7">The sequence shown here is derived from an EMBL/GenBank/DDBJ whole genome shotgun (WGS) entry which is preliminary data.</text>
</comment>
<proteinExistence type="predicted"/>
<dbReference type="GO" id="GO:0016020">
    <property type="term" value="C:membrane"/>
    <property type="evidence" value="ECO:0007669"/>
    <property type="project" value="UniProtKB-SubCell"/>
</dbReference>
<accession>X1D0B3</accession>
<feature type="domain" description="ABC-2 type transporter transmembrane" evidence="6">
    <location>
        <begin position="3"/>
        <end position="74"/>
    </location>
</feature>
<gene>
    <name evidence="7" type="ORF">S01H4_52650</name>
</gene>
<comment type="subcellular location">
    <subcellularLocation>
        <location evidence="1">Membrane</location>
        <topology evidence="1">Multi-pass membrane protein</topology>
    </subcellularLocation>
</comment>
<dbReference type="InterPro" id="IPR013525">
    <property type="entry name" value="ABC2_TM"/>
</dbReference>
<evidence type="ECO:0000256" key="4">
    <source>
        <dbReference type="ARBA" id="ARBA00023136"/>
    </source>
</evidence>
<evidence type="ECO:0000259" key="6">
    <source>
        <dbReference type="Pfam" id="PF01061"/>
    </source>
</evidence>
<feature type="transmembrane region" description="Helical" evidence="5">
    <location>
        <begin position="48"/>
        <end position="75"/>
    </location>
</feature>
<evidence type="ECO:0000313" key="7">
    <source>
        <dbReference type="EMBL" id="GAH14256.1"/>
    </source>
</evidence>
<dbReference type="AlphaFoldDB" id="X1D0B3"/>
<sequence>MSSVTSAVMFSMSKKDGTLERIDSMPVSRGNVFLGAVLSETIFMNLQLILVFAFGYGVLGAHFELAMMPLGYLLAMKEYGKFPGKKSVLIDD</sequence>
<keyword evidence="3 5" id="KW-1133">Transmembrane helix</keyword>
<reference evidence="7" key="1">
    <citation type="journal article" date="2014" name="Front. Microbiol.">
        <title>High frequency of phylogenetically diverse reductive dehalogenase-homologous genes in deep subseafloor sedimentary metagenomes.</title>
        <authorList>
            <person name="Kawai M."/>
            <person name="Futagami T."/>
            <person name="Toyoda A."/>
            <person name="Takaki Y."/>
            <person name="Nishi S."/>
            <person name="Hori S."/>
            <person name="Arai W."/>
            <person name="Tsubouchi T."/>
            <person name="Morono Y."/>
            <person name="Uchiyama I."/>
            <person name="Ito T."/>
            <person name="Fujiyama A."/>
            <person name="Inagaki F."/>
            <person name="Takami H."/>
        </authorList>
    </citation>
    <scope>NUCLEOTIDE SEQUENCE</scope>
    <source>
        <strain evidence="7">Expedition CK06-06</strain>
    </source>
</reference>
<keyword evidence="4 5" id="KW-0472">Membrane</keyword>
<protein>
    <recommendedName>
        <fullName evidence="6">ABC-2 type transporter transmembrane domain-containing protein</fullName>
    </recommendedName>
</protein>
<evidence type="ECO:0000256" key="3">
    <source>
        <dbReference type="ARBA" id="ARBA00022989"/>
    </source>
</evidence>
<dbReference type="GO" id="GO:0140359">
    <property type="term" value="F:ABC-type transporter activity"/>
    <property type="evidence" value="ECO:0007669"/>
    <property type="project" value="InterPro"/>
</dbReference>
<evidence type="ECO:0000256" key="1">
    <source>
        <dbReference type="ARBA" id="ARBA00004141"/>
    </source>
</evidence>